<organism evidence="22 23">
    <name type="scientific">Exaiptasia diaphana</name>
    <name type="common">Tropical sea anemone</name>
    <name type="synonym">Aiptasia pulchella</name>
    <dbReference type="NCBI Taxonomy" id="2652724"/>
    <lineage>
        <taxon>Eukaryota</taxon>
        <taxon>Metazoa</taxon>
        <taxon>Cnidaria</taxon>
        <taxon>Anthozoa</taxon>
        <taxon>Hexacorallia</taxon>
        <taxon>Actiniaria</taxon>
        <taxon>Aiptasiidae</taxon>
        <taxon>Exaiptasia</taxon>
    </lineage>
</organism>
<dbReference type="GO" id="GO:0006897">
    <property type="term" value="P:endocytosis"/>
    <property type="evidence" value="ECO:0007669"/>
    <property type="project" value="TreeGrafter"/>
</dbReference>
<evidence type="ECO:0000256" key="20">
    <source>
        <dbReference type="SAM" id="MobiDB-lite"/>
    </source>
</evidence>
<dbReference type="GO" id="GO:0008017">
    <property type="term" value="F:microtubule binding"/>
    <property type="evidence" value="ECO:0007669"/>
    <property type="project" value="TreeGrafter"/>
</dbReference>
<keyword evidence="6" id="KW-0547">Nucleotide-binding</keyword>
<dbReference type="InterPro" id="IPR001401">
    <property type="entry name" value="Dynamin_GTPase"/>
</dbReference>
<evidence type="ECO:0000256" key="13">
    <source>
        <dbReference type="ARBA" id="ARBA00023128"/>
    </source>
</evidence>
<keyword evidence="8" id="KW-0378">Hydrolase</keyword>
<dbReference type="PROSITE" id="PS51718">
    <property type="entry name" value="G_DYNAMIN_2"/>
    <property type="match status" value="1"/>
</dbReference>
<dbReference type="GO" id="GO:0006915">
    <property type="term" value="P:apoptotic process"/>
    <property type="evidence" value="ECO:0007669"/>
    <property type="project" value="UniProtKB-KW"/>
</dbReference>
<dbReference type="KEGG" id="epa:110236051"/>
<dbReference type="GO" id="GO:0008289">
    <property type="term" value="F:lipid binding"/>
    <property type="evidence" value="ECO:0007669"/>
    <property type="project" value="UniProtKB-KW"/>
</dbReference>
<comment type="subcellular location">
    <subcellularLocation>
        <location evidence="1">Mitochondrion inner membrane</location>
        <topology evidence="1">Single-pass membrane protein</topology>
    </subcellularLocation>
    <subcellularLocation>
        <location evidence="2">Mitochondrion intermembrane space</location>
    </subcellularLocation>
</comment>
<evidence type="ECO:0000256" key="8">
    <source>
        <dbReference type="ARBA" id="ARBA00022801"/>
    </source>
</evidence>
<evidence type="ECO:0000256" key="7">
    <source>
        <dbReference type="ARBA" id="ARBA00022792"/>
    </source>
</evidence>
<dbReference type="GO" id="GO:0008053">
    <property type="term" value="P:mitochondrial fusion"/>
    <property type="evidence" value="ECO:0007669"/>
    <property type="project" value="TreeGrafter"/>
</dbReference>
<dbReference type="Pfam" id="PF00350">
    <property type="entry name" value="Dynamin_N"/>
    <property type="match status" value="1"/>
</dbReference>
<dbReference type="SUPFAM" id="SSF52540">
    <property type="entry name" value="P-loop containing nucleoside triphosphate hydrolases"/>
    <property type="match status" value="1"/>
</dbReference>
<dbReference type="GeneID" id="110236051"/>
<keyword evidence="7" id="KW-0999">Mitochondrion inner membrane</keyword>
<evidence type="ECO:0000256" key="15">
    <source>
        <dbReference type="ARBA" id="ARBA00023136"/>
    </source>
</evidence>
<feature type="region of interest" description="Disordered" evidence="20">
    <location>
        <begin position="197"/>
        <end position="224"/>
    </location>
</feature>
<evidence type="ECO:0000256" key="1">
    <source>
        <dbReference type="ARBA" id="ARBA00004434"/>
    </source>
</evidence>
<dbReference type="PRINTS" id="PR00195">
    <property type="entry name" value="DYNAMIN"/>
</dbReference>
<keyword evidence="5" id="KW-0053">Apoptosis</keyword>
<protein>
    <recommendedName>
        <fullName evidence="17">Dynamin-like GTPase OPA1, mitochondrial</fullName>
        <ecNumber evidence="3">3.6.5.5</ecNumber>
    </recommendedName>
</protein>
<evidence type="ECO:0000256" key="12">
    <source>
        <dbReference type="ARBA" id="ARBA00023121"/>
    </source>
</evidence>
<dbReference type="GO" id="GO:0003924">
    <property type="term" value="F:GTPase activity"/>
    <property type="evidence" value="ECO:0007669"/>
    <property type="project" value="InterPro"/>
</dbReference>
<sequence>MSNTMRVAGVFMQRQCHCLKQKSTYSNSIVLINKVTRPSLCQAGGFQQRYYFHSLLRLKSKNIKQFKIYNKDINAYITRVSIGRSLYGQRTFTTQAIKAVMRLARVRYFIIGSVGAGAVSAKLTYNSWKDKWIQFQEKIPDLSWLKNILPDKESLLGDFLSSTLDEGVESFNNMFDRLGVVIDDLFASEASPVVTAAVKQDQNTEDTDEKPRQSKTPMEKMHDRLEKSQDELINLQQRYQREIEKLEKDNRELRKQLIILKGDTVTKPRHVRKSLIDMYSDVLDLLAEYDANYNTTDNLPRVVVVGDQSAGKTSVLEMVAQARIFPRGSGQMMTRSPVMVTLSEGPEHIAQFKDHSRQYDLTQENELHDLRQEVELRMKNSVKKGQTVSPEVISMTVKGPGLHRMVLVDLPGIIGTETTGMAQNTKDNIVEISRRYMQNPNAIILCIQDGSIDAERSNVTDLVSSMDPQGKRTIFVLTKVDLAEKNEASPSRIKQILEGRLFPMKALGYFAVVTGSGNTRESIDSIRDTEEEFFQNSKFFKSGIFKASQMTTQNLSFAVSHCFWKMVKESIEQQADAYKAKKFNLETEWKNHFPKLRELDRSELFDKARGELLDEVLSLSDISPQQWEEILSSRLWEKVSPHFIEEIYLPAAQTSGANNFNTKVDIKLKQWADRLLPQMSVEVGWHTLFNEFDKAMQATKDAKMTRENHVHLFEDLKGEVANECKKTHQWQPKAKDSLSVIQLTALEDWSVTDKLQWEAAIKFMEKTLQEKLDQANGKMHELLGPGVWERWLYWQYRSQEEINRSYIKEELQRLLQAHEDHEPSLSSDEVTTVRKNLDTVSIQVDKDLIEETWTQLYREHFLKRSIASARECSGAFTRRDLAKNELQCNDVVLFWRIQKMLQTTSNALRQQIMNQEARRLEKEVKDVLDDIAHNQQDKEKLITGRQVELAEELKRVRHIQESLEMFIEALNKEK</sequence>
<dbReference type="InterPro" id="IPR022812">
    <property type="entry name" value="Dynamin"/>
</dbReference>
<evidence type="ECO:0000256" key="14">
    <source>
        <dbReference type="ARBA" id="ARBA00023134"/>
    </source>
</evidence>
<accession>A0A913X0W7</accession>
<evidence type="ECO:0000256" key="10">
    <source>
        <dbReference type="ARBA" id="ARBA00022989"/>
    </source>
</evidence>
<dbReference type="RefSeq" id="XP_020897188.1">
    <property type="nucleotide sequence ID" value="XM_021041529.2"/>
</dbReference>
<evidence type="ECO:0000256" key="3">
    <source>
        <dbReference type="ARBA" id="ARBA00011980"/>
    </source>
</evidence>
<dbReference type="SMART" id="SM00053">
    <property type="entry name" value="DYNc"/>
    <property type="match status" value="1"/>
</dbReference>
<proteinExistence type="predicted"/>
<evidence type="ECO:0000313" key="23">
    <source>
        <dbReference type="Proteomes" id="UP000887567"/>
    </source>
</evidence>
<keyword evidence="12" id="KW-0446">Lipid-binding</keyword>
<dbReference type="Gene3D" id="3.40.50.300">
    <property type="entry name" value="P-loop containing nucleotide triphosphate hydrolases"/>
    <property type="match status" value="1"/>
</dbReference>
<evidence type="ECO:0000256" key="17">
    <source>
        <dbReference type="ARBA" id="ARBA00044791"/>
    </source>
</evidence>
<dbReference type="GO" id="GO:0005525">
    <property type="term" value="F:GTP binding"/>
    <property type="evidence" value="ECO:0007669"/>
    <property type="project" value="UniProtKB-KW"/>
</dbReference>
<keyword evidence="9" id="KW-0809">Transit peptide</keyword>
<keyword evidence="23" id="KW-1185">Reference proteome</keyword>
<dbReference type="Pfam" id="PF19434">
    <property type="entry name" value="OPA1_C"/>
    <property type="match status" value="1"/>
</dbReference>
<feature type="domain" description="Dynamin-type G" evidence="21">
    <location>
        <begin position="296"/>
        <end position="572"/>
    </location>
</feature>
<evidence type="ECO:0000313" key="22">
    <source>
        <dbReference type="EnsemblMetazoa" id="XP_020897188.1"/>
    </source>
</evidence>
<dbReference type="PANTHER" id="PTHR11566">
    <property type="entry name" value="DYNAMIN"/>
    <property type="match status" value="1"/>
</dbReference>
<dbReference type="Proteomes" id="UP000887567">
    <property type="component" value="Unplaced"/>
</dbReference>
<dbReference type="InterPro" id="IPR045817">
    <property type="entry name" value="OPA1_C"/>
</dbReference>
<keyword evidence="14" id="KW-0342">GTP-binding</keyword>
<comment type="catalytic activity">
    <reaction evidence="18">
        <text>GTP + H2O = GDP + phosphate + H(+)</text>
        <dbReference type="Rhea" id="RHEA:19669"/>
        <dbReference type="ChEBI" id="CHEBI:15377"/>
        <dbReference type="ChEBI" id="CHEBI:15378"/>
        <dbReference type="ChEBI" id="CHEBI:37565"/>
        <dbReference type="ChEBI" id="CHEBI:43474"/>
        <dbReference type="ChEBI" id="CHEBI:58189"/>
        <dbReference type="EC" id="3.6.5.5"/>
    </reaction>
</comment>
<evidence type="ECO:0000256" key="5">
    <source>
        <dbReference type="ARBA" id="ARBA00022703"/>
    </source>
</evidence>
<dbReference type="GO" id="GO:0016559">
    <property type="term" value="P:peroxisome fission"/>
    <property type="evidence" value="ECO:0007669"/>
    <property type="project" value="TreeGrafter"/>
</dbReference>
<evidence type="ECO:0000259" key="21">
    <source>
        <dbReference type="PROSITE" id="PS51718"/>
    </source>
</evidence>
<dbReference type="GO" id="GO:0005743">
    <property type="term" value="C:mitochondrial inner membrane"/>
    <property type="evidence" value="ECO:0007669"/>
    <property type="project" value="UniProtKB-SubCell"/>
</dbReference>
<keyword evidence="16" id="KW-1015">Disulfide bond</keyword>
<keyword evidence="13" id="KW-0496">Mitochondrion</keyword>
<dbReference type="InterPro" id="IPR027417">
    <property type="entry name" value="P-loop_NTPase"/>
</dbReference>
<reference evidence="22" key="1">
    <citation type="submission" date="2022-11" db="UniProtKB">
        <authorList>
            <consortium name="EnsemblMetazoa"/>
        </authorList>
    </citation>
    <scope>IDENTIFICATION</scope>
</reference>
<evidence type="ECO:0000256" key="9">
    <source>
        <dbReference type="ARBA" id="ARBA00022946"/>
    </source>
</evidence>
<feature type="coiled-coil region" evidence="19">
    <location>
        <begin position="910"/>
        <end position="937"/>
    </location>
</feature>
<dbReference type="AlphaFoldDB" id="A0A913X0W7"/>
<evidence type="ECO:0000256" key="18">
    <source>
        <dbReference type="ARBA" id="ARBA00048040"/>
    </source>
</evidence>
<evidence type="ECO:0000256" key="11">
    <source>
        <dbReference type="ARBA" id="ARBA00023054"/>
    </source>
</evidence>
<dbReference type="FunFam" id="3.40.50.300:FF:000171">
    <property type="entry name" value="Dynamin-like 120 kDa protein, mitochondrial"/>
    <property type="match status" value="1"/>
</dbReference>
<keyword evidence="10" id="KW-1133">Transmembrane helix</keyword>
<keyword evidence="15" id="KW-0472">Membrane</keyword>
<dbReference type="CDD" id="cd08771">
    <property type="entry name" value="DLP_1"/>
    <property type="match status" value="1"/>
</dbReference>
<keyword evidence="4" id="KW-0812">Transmembrane</keyword>
<evidence type="ECO:0000256" key="19">
    <source>
        <dbReference type="SAM" id="Coils"/>
    </source>
</evidence>
<evidence type="ECO:0000256" key="6">
    <source>
        <dbReference type="ARBA" id="ARBA00022741"/>
    </source>
</evidence>
<dbReference type="EnsemblMetazoa" id="XM_021041529.2">
    <property type="protein sequence ID" value="XP_020897188.1"/>
    <property type="gene ID" value="LOC110236051"/>
</dbReference>
<dbReference type="InterPro" id="IPR030381">
    <property type="entry name" value="G_DYNAMIN_dom"/>
</dbReference>
<feature type="compositionally biased region" description="Basic and acidic residues" evidence="20">
    <location>
        <begin position="209"/>
        <end position="224"/>
    </location>
</feature>
<dbReference type="GO" id="GO:0000266">
    <property type="term" value="P:mitochondrial fission"/>
    <property type="evidence" value="ECO:0007669"/>
    <property type="project" value="TreeGrafter"/>
</dbReference>
<name>A0A913X0W7_EXADI</name>
<evidence type="ECO:0000256" key="4">
    <source>
        <dbReference type="ARBA" id="ARBA00022692"/>
    </source>
</evidence>
<dbReference type="PANTHER" id="PTHR11566:SF67">
    <property type="entry name" value="DYNAMIN-LIKE 120 KDA PROTEIN, MITOCHONDRIAL"/>
    <property type="match status" value="1"/>
</dbReference>
<dbReference type="EC" id="3.6.5.5" evidence="3"/>
<dbReference type="GO" id="GO:0005758">
    <property type="term" value="C:mitochondrial intermembrane space"/>
    <property type="evidence" value="ECO:0007669"/>
    <property type="project" value="UniProtKB-SubCell"/>
</dbReference>
<dbReference type="GO" id="GO:0005874">
    <property type="term" value="C:microtubule"/>
    <property type="evidence" value="ECO:0007669"/>
    <property type="project" value="TreeGrafter"/>
</dbReference>
<dbReference type="OrthoDB" id="415706at2759"/>
<dbReference type="InterPro" id="IPR045063">
    <property type="entry name" value="Dynamin_N"/>
</dbReference>
<keyword evidence="11 19" id="KW-0175">Coiled coil</keyword>
<evidence type="ECO:0000256" key="16">
    <source>
        <dbReference type="ARBA" id="ARBA00023157"/>
    </source>
</evidence>
<evidence type="ECO:0000256" key="2">
    <source>
        <dbReference type="ARBA" id="ARBA00004569"/>
    </source>
</evidence>
<dbReference type="OMA" id="PYHIACF"/>
<dbReference type="GO" id="GO:0048312">
    <property type="term" value="P:intracellular distribution of mitochondria"/>
    <property type="evidence" value="ECO:0007669"/>
    <property type="project" value="TreeGrafter"/>
</dbReference>